<sequence>MAAVRSALLSLRVHRHPFTAGYVLVVPGGACAPGTNHDDNILDDNDETNDFRDFVSPLPSPSPYAPSGRHLVVSGEISPIGAPMKLTNARPQLMAGGSAKDDRGVAAVVVVSKGGLMPERQTVLVEVR</sequence>
<organism evidence="1 2">
    <name type="scientific">Cymbomonas tetramitiformis</name>
    <dbReference type="NCBI Taxonomy" id="36881"/>
    <lineage>
        <taxon>Eukaryota</taxon>
        <taxon>Viridiplantae</taxon>
        <taxon>Chlorophyta</taxon>
        <taxon>Pyramimonadophyceae</taxon>
        <taxon>Pyramimonadales</taxon>
        <taxon>Pyramimonadaceae</taxon>
        <taxon>Cymbomonas</taxon>
    </lineage>
</organism>
<protein>
    <submittedName>
        <fullName evidence="1">Uncharacterized protein</fullName>
    </submittedName>
</protein>
<evidence type="ECO:0000313" key="2">
    <source>
        <dbReference type="Proteomes" id="UP001190700"/>
    </source>
</evidence>
<keyword evidence="2" id="KW-1185">Reference proteome</keyword>
<gene>
    <name evidence="1" type="ORF">CYMTET_53772</name>
</gene>
<proteinExistence type="predicted"/>
<accession>A0AAE0BGD2</accession>
<evidence type="ECO:0000313" key="1">
    <source>
        <dbReference type="EMBL" id="KAK3236056.1"/>
    </source>
</evidence>
<name>A0AAE0BGD2_9CHLO</name>
<dbReference type="Proteomes" id="UP001190700">
    <property type="component" value="Unassembled WGS sequence"/>
</dbReference>
<dbReference type="AlphaFoldDB" id="A0AAE0BGD2"/>
<dbReference type="EMBL" id="LGRX02035166">
    <property type="protein sequence ID" value="KAK3236056.1"/>
    <property type="molecule type" value="Genomic_DNA"/>
</dbReference>
<reference evidence="1 2" key="1">
    <citation type="journal article" date="2015" name="Genome Biol. Evol.">
        <title>Comparative Genomics of a Bacterivorous Green Alga Reveals Evolutionary Causalities and Consequences of Phago-Mixotrophic Mode of Nutrition.</title>
        <authorList>
            <person name="Burns J.A."/>
            <person name="Paasch A."/>
            <person name="Narechania A."/>
            <person name="Kim E."/>
        </authorList>
    </citation>
    <scope>NUCLEOTIDE SEQUENCE [LARGE SCALE GENOMIC DNA]</scope>
    <source>
        <strain evidence="1 2">PLY_AMNH</strain>
    </source>
</reference>
<comment type="caution">
    <text evidence="1">The sequence shown here is derived from an EMBL/GenBank/DDBJ whole genome shotgun (WGS) entry which is preliminary data.</text>
</comment>